<dbReference type="GO" id="GO:0022857">
    <property type="term" value="F:transmembrane transporter activity"/>
    <property type="evidence" value="ECO:0007669"/>
    <property type="project" value="InterPro"/>
</dbReference>
<dbReference type="eggNOG" id="ENOG5030AW7">
    <property type="taxonomic scope" value="Bacteria"/>
</dbReference>
<evidence type="ECO:0000259" key="2">
    <source>
        <dbReference type="PROSITE" id="PS50850"/>
    </source>
</evidence>
<keyword evidence="1" id="KW-1133">Transmembrane helix</keyword>
<feature type="transmembrane region" description="Helical" evidence="1">
    <location>
        <begin position="35"/>
        <end position="55"/>
    </location>
</feature>
<accession>A0A0R1GY49</accession>
<dbReference type="AlphaFoldDB" id="A0A0R1GY49"/>
<organism evidence="3 4">
    <name type="scientific">Levilactobacillus parabrevis ATCC 53295</name>
    <dbReference type="NCBI Taxonomy" id="1267003"/>
    <lineage>
        <taxon>Bacteria</taxon>
        <taxon>Bacillati</taxon>
        <taxon>Bacillota</taxon>
        <taxon>Bacilli</taxon>
        <taxon>Lactobacillales</taxon>
        <taxon>Lactobacillaceae</taxon>
        <taxon>Levilactobacillus</taxon>
    </lineage>
</organism>
<dbReference type="RefSeq" id="WP_373879002.1">
    <property type="nucleotide sequence ID" value="NZ_AZCZ01000015.1"/>
</dbReference>
<evidence type="ECO:0000313" key="4">
    <source>
        <dbReference type="Proteomes" id="UP000051176"/>
    </source>
</evidence>
<keyword evidence="4" id="KW-1185">Reference proteome</keyword>
<dbReference type="Proteomes" id="UP000051176">
    <property type="component" value="Unassembled WGS sequence"/>
</dbReference>
<gene>
    <name evidence="3" type="ORF">FD07_GL000437</name>
</gene>
<dbReference type="PATRIC" id="fig|1267003.4.peg.472"/>
<dbReference type="EMBL" id="AZCZ01000015">
    <property type="protein sequence ID" value="KRK36851.1"/>
    <property type="molecule type" value="Genomic_DNA"/>
</dbReference>
<keyword evidence="1" id="KW-0812">Transmembrane</keyword>
<keyword evidence="1" id="KW-0472">Membrane</keyword>
<sequence>MLTMILIVLATGLIIGGTLWGLLAWALVGWIKVAVGFGGLLLATVVNFFLYWTLWPHRPFEDDDE</sequence>
<dbReference type="InterPro" id="IPR020846">
    <property type="entry name" value="MFS_dom"/>
</dbReference>
<proteinExistence type="predicted"/>
<evidence type="ECO:0000256" key="1">
    <source>
        <dbReference type="SAM" id="Phobius"/>
    </source>
</evidence>
<dbReference type="PROSITE" id="PS50850">
    <property type="entry name" value="MFS"/>
    <property type="match status" value="1"/>
</dbReference>
<comment type="caution">
    <text evidence="3">The sequence shown here is derived from an EMBL/GenBank/DDBJ whole genome shotgun (WGS) entry which is preliminary data.</text>
</comment>
<feature type="domain" description="Major facilitator superfamily (MFS) profile" evidence="2">
    <location>
        <begin position="1"/>
        <end position="65"/>
    </location>
</feature>
<reference evidence="3 4" key="1">
    <citation type="journal article" date="2015" name="Genome Announc.">
        <title>Expanding the biotechnology potential of lactobacilli through comparative genomics of 213 strains and associated genera.</title>
        <authorList>
            <person name="Sun Z."/>
            <person name="Harris H.M."/>
            <person name="McCann A."/>
            <person name="Guo C."/>
            <person name="Argimon S."/>
            <person name="Zhang W."/>
            <person name="Yang X."/>
            <person name="Jeffery I.B."/>
            <person name="Cooney J.C."/>
            <person name="Kagawa T.F."/>
            <person name="Liu W."/>
            <person name="Song Y."/>
            <person name="Salvetti E."/>
            <person name="Wrobel A."/>
            <person name="Rasinkangas P."/>
            <person name="Parkhill J."/>
            <person name="Rea M.C."/>
            <person name="O'Sullivan O."/>
            <person name="Ritari J."/>
            <person name="Douillard F.P."/>
            <person name="Paul Ross R."/>
            <person name="Yang R."/>
            <person name="Briner A.E."/>
            <person name="Felis G.E."/>
            <person name="de Vos W.M."/>
            <person name="Barrangou R."/>
            <person name="Klaenhammer T.R."/>
            <person name="Caufield P.W."/>
            <person name="Cui Y."/>
            <person name="Zhang H."/>
            <person name="O'Toole P.W."/>
        </authorList>
    </citation>
    <scope>NUCLEOTIDE SEQUENCE [LARGE SCALE GENOMIC DNA]</scope>
    <source>
        <strain evidence="3 4">ATCC 53295</strain>
    </source>
</reference>
<feature type="transmembrane region" description="Helical" evidence="1">
    <location>
        <begin position="6"/>
        <end position="28"/>
    </location>
</feature>
<name>A0A0R1GY49_9LACO</name>
<protein>
    <recommendedName>
        <fullName evidence="2">Major facilitator superfamily (MFS) profile domain-containing protein</fullName>
    </recommendedName>
</protein>
<evidence type="ECO:0000313" key="3">
    <source>
        <dbReference type="EMBL" id="KRK36851.1"/>
    </source>
</evidence>